<dbReference type="GO" id="GO:0007021">
    <property type="term" value="P:tubulin complex assembly"/>
    <property type="evidence" value="ECO:0007669"/>
    <property type="project" value="UniProtKB-UniRule"/>
</dbReference>
<dbReference type="InterPro" id="IPR004226">
    <property type="entry name" value="TBCA"/>
</dbReference>
<sequence length="128" mass="14216">MATTKTLKVKTGVCKRMMKELQSYQAEADKDFVKVENMKNSYADPFDIKQQLCNLQRRGILKMTLGVQEHVLAESCLMITNCRKRLETALASLEAAVAEAEAETTAEESEELSTATELVAQVKPLFAA</sequence>
<dbReference type="AlphaFoldDB" id="A0A8T0HC53"/>
<comment type="subcellular location">
    <subcellularLocation>
        <location evidence="3">Cytoplasm</location>
        <location evidence="3">Cytoskeleton</location>
    </subcellularLocation>
</comment>
<dbReference type="Gene3D" id="1.20.58.90">
    <property type="match status" value="1"/>
</dbReference>
<dbReference type="InterPro" id="IPR036126">
    <property type="entry name" value="TBCA_sf"/>
</dbReference>
<keyword evidence="3" id="KW-0963">Cytoplasm</keyword>
<keyword evidence="3" id="KW-0493">Microtubule</keyword>
<dbReference type="Proteomes" id="UP000822688">
    <property type="component" value="Chromosome 7"/>
</dbReference>
<evidence type="ECO:0000313" key="6">
    <source>
        <dbReference type="Proteomes" id="UP000822688"/>
    </source>
</evidence>
<evidence type="ECO:0000313" key="5">
    <source>
        <dbReference type="EMBL" id="KAG0567884.1"/>
    </source>
</evidence>
<dbReference type="EMBL" id="CM026428">
    <property type="protein sequence ID" value="KAG0567884.1"/>
    <property type="molecule type" value="Genomic_DNA"/>
</dbReference>
<dbReference type="GO" id="GO:0007023">
    <property type="term" value="P:post-chaperonin tubulin folding pathway"/>
    <property type="evidence" value="ECO:0007669"/>
    <property type="project" value="UniProtKB-UniRule"/>
</dbReference>
<dbReference type="SUPFAM" id="SSF46988">
    <property type="entry name" value="Tubulin chaperone cofactor A"/>
    <property type="match status" value="1"/>
</dbReference>
<dbReference type="Pfam" id="PF02970">
    <property type="entry name" value="TBCA"/>
    <property type="match status" value="1"/>
</dbReference>
<evidence type="ECO:0000256" key="4">
    <source>
        <dbReference type="SAM" id="Coils"/>
    </source>
</evidence>
<dbReference type="GO" id="GO:0005874">
    <property type="term" value="C:microtubule"/>
    <property type="evidence" value="ECO:0007669"/>
    <property type="project" value="UniProtKB-KW"/>
</dbReference>
<dbReference type="PANTHER" id="PTHR21500:SF0">
    <property type="entry name" value="TUBULIN-SPECIFIC CHAPERONE A"/>
    <property type="match status" value="1"/>
</dbReference>
<name>A0A8T0HC53_CERPU</name>
<dbReference type="GO" id="GO:0048487">
    <property type="term" value="F:beta-tubulin binding"/>
    <property type="evidence" value="ECO:0007669"/>
    <property type="project" value="InterPro"/>
</dbReference>
<keyword evidence="3" id="KW-0206">Cytoskeleton</keyword>
<comment type="similarity">
    <text evidence="1 3">Belongs to the TBCA family.</text>
</comment>
<keyword evidence="6" id="KW-1185">Reference proteome</keyword>
<dbReference type="PANTHER" id="PTHR21500">
    <property type="entry name" value="TUBULIN-SPECIFIC CHAPERONE A"/>
    <property type="match status" value="1"/>
</dbReference>
<proteinExistence type="inferred from homology"/>
<keyword evidence="4" id="KW-0175">Coiled coil</keyword>
<evidence type="ECO:0000256" key="3">
    <source>
        <dbReference type="RuleBase" id="RU364030"/>
    </source>
</evidence>
<organism evidence="5 6">
    <name type="scientific">Ceratodon purpureus</name>
    <name type="common">Fire moss</name>
    <name type="synonym">Dicranum purpureum</name>
    <dbReference type="NCBI Taxonomy" id="3225"/>
    <lineage>
        <taxon>Eukaryota</taxon>
        <taxon>Viridiplantae</taxon>
        <taxon>Streptophyta</taxon>
        <taxon>Embryophyta</taxon>
        <taxon>Bryophyta</taxon>
        <taxon>Bryophytina</taxon>
        <taxon>Bryopsida</taxon>
        <taxon>Dicranidae</taxon>
        <taxon>Pseudoditrichales</taxon>
        <taxon>Ditrichaceae</taxon>
        <taxon>Ceratodon</taxon>
    </lineage>
</organism>
<comment type="caution">
    <text evidence="5">The sequence shown here is derived from an EMBL/GenBank/DDBJ whole genome shotgun (WGS) entry which is preliminary data.</text>
</comment>
<comment type="subunit">
    <text evidence="3">Supercomplex made of cofactors A to E. Cofactors A and D function by capturing and stabilizing tubulin in a quasi-native conformation. Cofactor E binds to the cofactor D-tubulin complex; interaction with cofactor C then causes the release of tubulin polypeptides that are committed to the native state.</text>
</comment>
<dbReference type="OrthoDB" id="296187at2759"/>
<dbReference type="GO" id="GO:0005829">
    <property type="term" value="C:cytosol"/>
    <property type="evidence" value="ECO:0007669"/>
    <property type="project" value="TreeGrafter"/>
</dbReference>
<reference evidence="5" key="1">
    <citation type="submission" date="2020-06" db="EMBL/GenBank/DDBJ databases">
        <title>WGS assembly of Ceratodon purpureus strain R40.</title>
        <authorList>
            <person name="Carey S.B."/>
            <person name="Jenkins J."/>
            <person name="Shu S."/>
            <person name="Lovell J.T."/>
            <person name="Sreedasyam A."/>
            <person name="Maumus F."/>
            <person name="Tiley G.P."/>
            <person name="Fernandez-Pozo N."/>
            <person name="Barry K."/>
            <person name="Chen C."/>
            <person name="Wang M."/>
            <person name="Lipzen A."/>
            <person name="Daum C."/>
            <person name="Saski C.A."/>
            <person name="Payton A.C."/>
            <person name="Mcbreen J.C."/>
            <person name="Conrad R.E."/>
            <person name="Kollar L.M."/>
            <person name="Olsson S."/>
            <person name="Huttunen S."/>
            <person name="Landis J.B."/>
            <person name="Wickett N.J."/>
            <person name="Johnson M.G."/>
            <person name="Rensing S.A."/>
            <person name="Grimwood J."/>
            <person name="Schmutz J."/>
            <person name="Mcdaniel S.F."/>
        </authorList>
    </citation>
    <scope>NUCLEOTIDE SEQUENCE</scope>
    <source>
        <strain evidence="5">R40</strain>
    </source>
</reference>
<gene>
    <name evidence="5" type="ORF">KC19_7G169200</name>
</gene>
<feature type="coiled-coil region" evidence="4">
    <location>
        <begin position="83"/>
        <end position="110"/>
    </location>
</feature>
<keyword evidence="2 3" id="KW-0143">Chaperone</keyword>
<evidence type="ECO:0000256" key="1">
    <source>
        <dbReference type="ARBA" id="ARBA00006806"/>
    </source>
</evidence>
<protein>
    <recommendedName>
        <fullName evidence="3">Tubulin-specific chaperone A</fullName>
    </recommendedName>
</protein>
<accession>A0A8T0HC53</accession>
<evidence type="ECO:0000256" key="2">
    <source>
        <dbReference type="ARBA" id="ARBA00023186"/>
    </source>
</evidence>